<evidence type="ECO:0000256" key="1">
    <source>
        <dbReference type="SAM" id="MobiDB-lite"/>
    </source>
</evidence>
<protein>
    <recommendedName>
        <fullName evidence="5">Transmembrane protein</fullName>
    </recommendedName>
</protein>
<keyword evidence="2" id="KW-1133">Transmembrane helix</keyword>
<evidence type="ECO:0000313" key="4">
    <source>
        <dbReference type="Proteomes" id="UP000674318"/>
    </source>
</evidence>
<feature type="compositionally biased region" description="Low complexity" evidence="1">
    <location>
        <begin position="1"/>
        <end position="25"/>
    </location>
</feature>
<feature type="compositionally biased region" description="Basic and acidic residues" evidence="1">
    <location>
        <begin position="38"/>
        <end position="50"/>
    </location>
</feature>
<dbReference type="AlphaFoldDB" id="A0A836I8J7"/>
<dbReference type="KEGG" id="phet:94286728"/>
<dbReference type="OrthoDB" id="264281at2759"/>
<dbReference type="GeneID" id="94286728"/>
<evidence type="ECO:0000313" key="3">
    <source>
        <dbReference type="EMBL" id="KAG5490480.1"/>
    </source>
</evidence>
<dbReference type="EMBL" id="JAFJZO010000036">
    <property type="protein sequence ID" value="KAG5490480.1"/>
    <property type="molecule type" value="Genomic_DNA"/>
</dbReference>
<dbReference type="RefSeq" id="XP_067752808.1">
    <property type="nucleotide sequence ID" value="XM_067896651.1"/>
</dbReference>
<feature type="transmembrane region" description="Helical" evidence="2">
    <location>
        <begin position="113"/>
        <end position="132"/>
    </location>
</feature>
<accession>A0A836I8J7</accession>
<name>A0A836I8J7_9TRYP</name>
<evidence type="ECO:0008006" key="5">
    <source>
        <dbReference type="Google" id="ProtNLM"/>
    </source>
</evidence>
<evidence type="ECO:0000256" key="2">
    <source>
        <dbReference type="SAM" id="Phobius"/>
    </source>
</evidence>
<organism evidence="3 4">
    <name type="scientific">Porcisia hertigi</name>
    <dbReference type="NCBI Taxonomy" id="2761500"/>
    <lineage>
        <taxon>Eukaryota</taxon>
        <taxon>Discoba</taxon>
        <taxon>Euglenozoa</taxon>
        <taxon>Kinetoplastea</taxon>
        <taxon>Metakinetoplastina</taxon>
        <taxon>Trypanosomatida</taxon>
        <taxon>Trypanosomatidae</taxon>
        <taxon>Leishmaniinae</taxon>
        <taxon>Porcisia</taxon>
    </lineage>
</organism>
<reference evidence="3 4" key="1">
    <citation type="submission" date="2021-02" db="EMBL/GenBank/DDBJ databases">
        <title>Porcisia hertigi Genome sequencing and assembly.</title>
        <authorList>
            <person name="Almutairi H."/>
            <person name="Gatherer D."/>
        </authorList>
    </citation>
    <scope>NUCLEOTIDE SEQUENCE [LARGE SCALE GENOMIC DNA]</scope>
    <source>
        <strain evidence="3 4">C119</strain>
    </source>
</reference>
<keyword evidence="2" id="KW-0812">Transmembrane</keyword>
<keyword evidence="4" id="KW-1185">Reference proteome</keyword>
<comment type="caution">
    <text evidence="3">The sequence shown here is derived from an EMBL/GenBank/DDBJ whole genome shotgun (WGS) entry which is preliminary data.</text>
</comment>
<proteinExistence type="predicted"/>
<sequence>MSSSNRSGGFSSSSSAGDVRSARAATDSVQERFSAARKNPEKELGIPLDELERRQREARKQRQFVSDATSRTFDVRSSARAQQIMNQGVDKYQREKRKRDLKSNLSILRKMQVVLCVFSAGFFGWLLTTYLLPQYCAVQDRNRRMQLRYERAQRSLGGSSDSVTAAAGGANSPGAAVPPAGPVVRVFRVGEGGGGGITHTIQ</sequence>
<gene>
    <name evidence="3" type="ORF">JKF63_00600</name>
</gene>
<feature type="region of interest" description="Disordered" evidence="1">
    <location>
        <begin position="1"/>
        <end position="50"/>
    </location>
</feature>
<keyword evidence="2" id="KW-0472">Membrane</keyword>
<dbReference type="Proteomes" id="UP000674318">
    <property type="component" value="Unassembled WGS sequence"/>
</dbReference>